<evidence type="ECO:0000256" key="6">
    <source>
        <dbReference type="ARBA" id="ARBA00022605"/>
    </source>
</evidence>
<dbReference type="EC" id="4.3.2.10" evidence="4"/>
<dbReference type="AlphaFoldDB" id="A0A2G4YTQ9"/>
<comment type="caution">
    <text evidence="15">The sequence shown here is derived from an EMBL/GenBank/DDBJ whole genome shotgun (WGS) entry which is preliminary data.</text>
</comment>
<gene>
    <name evidence="15" type="ORF">CRD36_08955</name>
</gene>
<comment type="subunit">
    <text evidence="3">Heterodimer of HisH and HisF.</text>
</comment>
<evidence type="ECO:0000313" key="16">
    <source>
        <dbReference type="Proteomes" id="UP000229730"/>
    </source>
</evidence>
<dbReference type="SUPFAM" id="SSF51366">
    <property type="entry name" value="Ribulose-phoshate binding barrel"/>
    <property type="match status" value="1"/>
</dbReference>
<dbReference type="GO" id="GO:0000105">
    <property type="term" value="P:L-histidine biosynthetic process"/>
    <property type="evidence" value="ECO:0007669"/>
    <property type="project" value="UniProtKB-UniPathway"/>
</dbReference>
<reference evidence="15 16" key="1">
    <citation type="submission" date="2017-10" db="EMBL/GenBank/DDBJ databases">
        <title>Frigbacter circumglobatus gen. nov. sp. nov., isolated from sediment cultured in situ.</title>
        <authorList>
            <person name="Zhao Z."/>
        </authorList>
    </citation>
    <scope>NUCLEOTIDE SEQUENCE [LARGE SCALE GENOMIC DNA]</scope>
    <source>
        <strain evidence="15 16">ZYL</strain>
    </source>
</reference>
<evidence type="ECO:0000256" key="8">
    <source>
        <dbReference type="ARBA" id="ARBA00023239"/>
    </source>
</evidence>
<evidence type="ECO:0000256" key="9">
    <source>
        <dbReference type="ARBA" id="ARBA00025475"/>
    </source>
</evidence>
<comment type="similarity">
    <text evidence="2 14">Belongs to the HisA/HisF family.</text>
</comment>
<keyword evidence="8" id="KW-0456">Lyase</keyword>
<keyword evidence="16" id="KW-1185">Reference proteome</keyword>
<dbReference type="GO" id="GO:0016829">
    <property type="term" value="F:lyase activity"/>
    <property type="evidence" value="ECO:0007669"/>
    <property type="project" value="UniProtKB-KW"/>
</dbReference>
<dbReference type="NCBIfam" id="NF038364">
    <property type="entry name" value="AglZ_HisF2_fam"/>
    <property type="match status" value="1"/>
</dbReference>
<accession>A0A2G4YTQ9</accession>
<dbReference type="Pfam" id="PF00977">
    <property type="entry name" value="His_biosynth"/>
    <property type="match status" value="1"/>
</dbReference>
<dbReference type="InterPro" id="IPR011060">
    <property type="entry name" value="RibuloseP-bd_barrel"/>
</dbReference>
<evidence type="ECO:0000256" key="14">
    <source>
        <dbReference type="RuleBase" id="RU003657"/>
    </source>
</evidence>
<evidence type="ECO:0000256" key="5">
    <source>
        <dbReference type="ARBA" id="ARBA00016318"/>
    </source>
</evidence>
<evidence type="ECO:0000256" key="2">
    <source>
        <dbReference type="ARBA" id="ARBA00009667"/>
    </source>
</evidence>
<evidence type="ECO:0000256" key="7">
    <source>
        <dbReference type="ARBA" id="ARBA00023102"/>
    </source>
</evidence>
<dbReference type="InterPro" id="IPR006062">
    <property type="entry name" value="His_biosynth"/>
</dbReference>
<organism evidence="15 16">
    <name type="scientific">Paremcibacter congregatus</name>
    <dbReference type="NCBI Taxonomy" id="2043170"/>
    <lineage>
        <taxon>Bacteria</taxon>
        <taxon>Pseudomonadati</taxon>
        <taxon>Pseudomonadota</taxon>
        <taxon>Alphaproteobacteria</taxon>
        <taxon>Emcibacterales</taxon>
        <taxon>Emcibacteraceae</taxon>
        <taxon>Paremcibacter</taxon>
    </lineage>
</organism>
<keyword evidence="6 14" id="KW-0028">Amino-acid biosynthesis</keyword>
<dbReference type="InterPro" id="IPR050064">
    <property type="entry name" value="IGPS_HisA/HisF"/>
</dbReference>
<dbReference type="UniPathway" id="UPA00031">
    <property type="reaction ID" value="UER00010"/>
</dbReference>
<evidence type="ECO:0000256" key="10">
    <source>
        <dbReference type="ARBA" id="ARBA00030264"/>
    </source>
</evidence>
<dbReference type="PANTHER" id="PTHR21235">
    <property type="entry name" value="IMIDAZOLE GLYCEROL PHOSPHATE SYNTHASE SUBUNIT HISF/H IGP SYNTHASE SUBUNIT HISF/H"/>
    <property type="match status" value="1"/>
</dbReference>
<evidence type="ECO:0000256" key="11">
    <source>
        <dbReference type="ARBA" id="ARBA00031409"/>
    </source>
</evidence>
<keyword evidence="7 14" id="KW-0368">Histidine biosynthesis</keyword>
<protein>
    <recommendedName>
        <fullName evidence="5">Imidazole glycerol phosphate synthase subunit HisF</fullName>
        <ecNumber evidence="4">4.3.2.10</ecNumber>
    </recommendedName>
    <alternativeName>
        <fullName evidence="10">IGP synthase cyclase subunit</fullName>
    </alternativeName>
    <alternativeName>
        <fullName evidence="11">IGP synthase subunit HisF</fullName>
    </alternativeName>
    <alternativeName>
        <fullName evidence="12">ImGP synthase subunit HisF</fullName>
    </alternativeName>
</protein>
<evidence type="ECO:0000256" key="3">
    <source>
        <dbReference type="ARBA" id="ARBA00011152"/>
    </source>
</evidence>
<comment type="pathway">
    <text evidence="1">Amino-acid biosynthesis; L-histidine biosynthesis; L-histidine from 5-phospho-alpha-D-ribose 1-diphosphate: step 5/9.</text>
</comment>
<dbReference type="Gene3D" id="3.20.20.70">
    <property type="entry name" value="Aldolase class I"/>
    <property type="match status" value="1"/>
</dbReference>
<dbReference type="PANTHER" id="PTHR21235:SF2">
    <property type="entry name" value="IMIDAZOLE GLYCEROL PHOSPHATE SYNTHASE HISHF"/>
    <property type="match status" value="1"/>
</dbReference>
<comment type="catalytic activity">
    <reaction evidence="13">
        <text>5-[(5-phospho-1-deoxy-D-ribulos-1-ylimino)methylamino]-1-(5-phospho-beta-D-ribosyl)imidazole-4-carboxamide + L-glutamine = D-erythro-1-(imidazol-4-yl)glycerol 3-phosphate + 5-amino-1-(5-phospho-beta-D-ribosyl)imidazole-4-carboxamide + L-glutamate + H(+)</text>
        <dbReference type="Rhea" id="RHEA:24793"/>
        <dbReference type="ChEBI" id="CHEBI:15378"/>
        <dbReference type="ChEBI" id="CHEBI:29985"/>
        <dbReference type="ChEBI" id="CHEBI:58278"/>
        <dbReference type="ChEBI" id="CHEBI:58359"/>
        <dbReference type="ChEBI" id="CHEBI:58475"/>
        <dbReference type="ChEBI" id="CHEBI:58525"/>
        <dbReference type="EC" id="4.3.2.10"/>
    </reaction>
</comment>
<sequence length="259" mass="28654">MLQTRVMPCLLLDEGRLVKTTQFKKPRYVGDPINAVRIYNEKEVDEIIILDITASEKNKSINFELLEQITSECFIPVTYGGGVKSVDDFKKLYKIGIEKVSINSAAIKDASLIPKAVNIFGSQSVMVTMDIKRRLISKKYSVYKSRGKKALKISPIEYAKKVQDLGAGELMINFIESEGTWSGFDIDILSQITQAINIPVIAVGGAGNNQHIQEAVIKGGASAIAIGSIAVFQGKDLGVLIRFPKQKELEYLFHVKDNE</sequence>
<evidence type="ECO:0000256" key="4">
    <source>
        <dbReference type="ARBA" id="ARBA00012809"/>
    </source>
</evidence>
<dbReference type="InterPro" id="IPR004651">
    <property type="entry name" value="HisF"/>
</dbReference>
<proteinExistence type="inferred from homology"/>
<name>A0A2G4YTQ9_9PROT</name>
<dbReference type="CDD" id="cd04731">
    <property type="entry name" value="HisF"/>
    <property type="match status" value="1"/>
</dbReference>
<dbReference type="OrthoDB" id="9781903at2"/>
<dbReference type="EMBL" id="PDEM01000020">
    <property type="protein sequence ID" value="PHZ84846.1"/>
    <property type="molecule type" value="Genomic_DNA"/>
</dbReference>
<dbReference type="RefSeq" id="WP_099472418.1">
    <property type="nucleotide sequence ID" value="NZ_CP041025.1"/>
</dbReference>
<dbReference type="Proteomes" id="UP000229730">
    <property type="component" value="Unassembled WGS sequence"/>
</dbReference>
<evidence type="ECO:0000256" key="13">
    <source>
        <dbReference type="ARBA" id="ARBA00047838"/>
    </source>
</evidence>
<dbReference type="InterPro" id="IPR013785">
    <property type="entry name" value="Aldolase_TIM"/>
</dbReference>
<comment type="function">
    <text evidence="9">IGPS catalyzes the conversion of PRFAR and glutamine to IGP, AICAR and glutamate. The HisF subunit catalyzes the cyclization activity that produces IGP and AICAR from PRFAR using the ammonia provided by the HisH subunit.</text>
</comment>
<dbReference type="GO" id="GO:0000107">
    <property type="term" value="F:imidazoleglycerol-phosphate synthase activity"/>
    <property type="evidence" value="ECO:0007669"/>
    <property type="project" value="InterPro"/>
</dbReference>
<evidence type="ECO:0000256" key="12">
    <source>
        <dbReference type="ARBA" id="ARBA00032401"/>
    </source>
</evidence>
<evidence type="ECO:0000313" key="15">
    <source>
        <dbReference type="EMBL" id="PHZ84846.1"/>
    </source>
</evidence>
<dbReference type="InParanoid" id="A0A2G4YTQ9"/>
<evidence type="ECO:0000256" key="1">
    <source>
        <dbReference type="ARBA" id="ARBA00005091"/>
    </source>
</evidence>